<dbReference type="InterPro" id="IPR050679">
    <property type="entry name" value="Bact_HTH_transcr_reg"/>
</dbReference>
<dbReference type="STRING" id="1280954.HPO_02929"/>
<dbReference type="GO" id="GO:0003700">
    <property type="term" value="F:DNA-binding transcription factor activity"/>
    <property type="evidence" value="ECO:0007669"/>
    <property type="project" value="InterPro"/>
</dbReference>
<evidence type="ECO:0000259" key="4">
    <source>
        <dbReference type="PROSITE" id="PS50949"/>
    </source>
</evidence>
<keyword evidence="3" id="KW-0804">Transcription</keyword>
<evidence type="ECO:0000256" key="3">
    <source>
        <dbReference type="ARBA" id="ARBA00023163"/>
    </source>
</evidence>
<protein>
    <submittedName>
        <fullName evidence="5">GntR family transcriptional regulator</fullName>
    </submittedName>
</protein>
<dbReference type="EMBL" id="ARYM01000003">
    <property type="protein sequence ID" value="KCZ99811.1"/>
    <property type="molecule type" value="Genomic_DNA"/>
</dbReference>
<sequence>MNTIQPRYRQIADELRLLIASGTLKPGDALPTEMELCEVKDISRHTAREALRILTEDGLIARRRGAGTVVTAPPAPAFAQPIGDFESILQYARDAVFIPERTRPASAADLKRMGVEGDYIVYTGLRRATGEAPLAITTILVLRQLAPPLEEVNQLQGSISEWIEGAHGASVSNVIQRMEAVALGKGDAARLGVAAGSPALRTLRRYADTAGRTILVSESLHPAGRFAYEMKLTRQRK</sequence>
<organism evidence="5 6">
    <name type="scientific">Hyphomonas polymorpha PS728</name>
    <dbReference type="NCBI Taxonomy" id="1280954"/>
    <lineage>
        <taxon>Bacteria</taxon>
        <taxon>Pseudomonadati</taxon>
        <taxon>Pseudomonadota</taxon>
        <taxon>Alphaproteobacteria</taxon>
        <taxon>Hyphomonadales</taxon>
        <taxon>Hyphomonadaceae</taxon>
        <taxon>Hyphomonas</taxon>
    </lineage>
</organism>
<keyword evidence="6" id="KW-1185">Reference proteome</keyword>
<accession>A0A062VH61</accession>
<gene>
    <name evidence="5" type="ORF">HPO_02929</name>
</gene>
<dbReference type="PROSITE" id="PS50949">
    <property type="entry name" value="HTH_GNTR"/>
    <property type="match status" value="1"/>
</dbReference>
<dbReference type="PANTHER" id="PTHR44846:SF17">
    <property type="entry name" value="GNTR-FAMILY TRANSCRIPTIONAL REGULATOR"/>
    <property type="match status" value="1"/>
</dbReference>
<dbReference type="OrthoDB" id="9808698at2"/>
<dbReference type="RefSeq" id="WP_035594313.1">
    <property type="nucleotide sequence ID" value="NZ_ARYM01000003.1"/>
</dbReference>
<dbReference type="InterPro" id="IPR036388">
    <property type="entry name" value="WH-like_DNA-bd_sf"/>
</dbReference>
<dbReference type="InterPro" id="IPR028978">
    <property type="entry name" value="Chorismate_lyase_/UTRA_dom_sf"/>
</dbReference>
<dbReference type="InterPro" id="IPR000524">
    <property type="entry name" value="Tscrpt_reg_HTH_GntR"/>
</dbReference>
<dbReference type="SUPFAM" id="SSF64288">
    <property type="entry name" value="Chorismate lyase-like"/>
    <property type="match status" value="1"/>
</dbReference>
<evidence type="ECO:0000256" key="1">
    <source>
        <dbReference type="ARBA" id="ARBA00023015"/>
    </source>
</evidence>
<dbReference type="PANTHER" id="PTHR44846">
    <property type="entry name" value="MANNOSYL-D-GLYCERATE TRANSPORT/METABOLISM SYSTEM REPRESSOR MNGR-RELATED"/>
    <property type="match status" value="1"/>
</dbReference>
<keyword evidence="1" id="KW-0805">Transcription regulation</keyword>
<dbReference type="AlphaFoldDB" id="A0A062VH61"/>
<dbReference type="SMART" id="SM00345">
    <property type="entry name" value="HTH_GNTR"/>
    <property type="match status" value="1"/>
</dbReference>
<dbReference type="Pfam" id="PF00392">
    <property type="entry name" value="GntR"/>
    <property type="match status" value="1"/>
</dbReference>
<name>A0A062VH61_9PROT</name>
<dbReference type="SUPFAM" id="SSF46785">
    <property type="entry name" value="Winged helix' DNA-binding domain"/>
    <property type="match status" value="1"/>
</dbReference>
<dbReference type="GO" id="GO:0003677">
    <property type="term" value="F:DNA binding"/>
    <property type="evidence" value="ECO:0007669"/>
    <property type="project" value="UniProtKB-KW"/>
</dbReference>
<evidence type="ECO:0000313" key="6">
    <source>
        <dbReference type="Proteomes" id="UP000027100"/>
    </source>
</evidence>
<feature type="domain" description="HTH gntR-type" evidence="4">
    <location>
        <begin position="5"/>
        <end position="73"/>
    </location>
</feature>
<reference evidence="5 6" key="1">
    <citation type="journal article" date="2014" name="Antonie Van Leeuwenhoek">
        <title>Hyphomonas beringensis sp. nov. and Hyphomonas chukchiensis sp. nov., isolated from surface seawater of the Bering Sea and Chukchi Sea.</title>
        <authorList>
            <person name="Li C."/>
            <person name="Lai Q."/>
            <person name="Li G."/>
            <person name="Dong C."/>
            <person name="Wang J."/>
            <person name="Liao Y."/>
            <person name="Shao Z."/>
        </authorList>
    </citation>
    <scope>NUCLEOTIDE SEQUENCE [LARGE SCALE GENOMIC DNA]</scope>
    <source>
        <strain evidence="5 6">PS728</strain>
    </source>
</reference>
<dbReference type="CDD" id="cd07377">
    <property type="entry name" value="WHTH_GntR"/>
    <property type="match status" value="1"/>
</dbReference>
<dbReference type="PRINTS" id="PR00035">
    <property type="entry name" value="HTHGNTR"/>
</dbReference>
<dbReference type="Gene3D" id="1.10.10.10">
    <property type="entry name" value="Winged helix-like DNA-binding domain superfamily/Winged helix DNA-binding domain"/>
    <property type="match status" value="1"/>
</dbReference>
<dbReference type="Gene3D" id="3.40.1410.10">
    <property type="entry name" value="Chorismate lyase-like"/>
    <property type="match status" value="1"/>
</dbReference>
<dbReference type="SMART" id="SM00866">
    <property type="entry name" value="UTRA"/>
    <property type="match status" value="1"/>
</dbReference>
<dbReference type="Pfam" id="PF07702">
    <property type="entry name" value="UTRA"/>
    <property type="match status" value="1"/>
</dbReference>
<dbReference type="InterPro" id="IPR011663">
    <property type="entry name" value="UTRA"/>
</dbReference>
<dbReference type="GO" id="GO:0045892">
    <property type="term" value="P:negative regulation of DNA-templated transcription"/>
    <property type="evidence" value="ECO:0007669"/>
    <property type="project" value="TreeGrafter"/>
</dbReference>
<dbReference type="Proteomes" id="UP000027100">
    <property type="component" value="Unassembled WGS sequence"/>
</dbReference>
<keyword evidence="2" id="KW-0238">DNA-binding</keyword>
<dbReference type="InterPro" id="IPR036390">
    <property type="entry name" value="WH_DNA-bd_sf"/>
</dbReference>
<proteinExistence type="predicted"/>
<dbReference type="eggNOG" id="COG2188">
    <property type="taxonomic scope" value="Bacteria"/>
</dbReference>
<evidence type="ECO:0000256" key="2">
    <source>
        <dbReference type="ARBA" id="ARBA00023125"/>
    </source>
</evidence>
<evidence type="ECO:0000313" key="5">
    <source>
        <dbReference type="EMBL" id="KCZ99811.1"/>
    </source>
</evidence>
<comment type="caution">
    <text evidence="5">The sequence shown here is derived from an EMBL/GenBank/DDBJ whole genome shotgun (WGS) entry which is preliminary data.</text>
</comment>
<dbReference type="PATRIC" id="fig|1280954.3.peg.599"/>